<keyword evidence="2" id="KW-1185">Reference proteome</keyword>
<dbReference type="AlphaFoldDB" id="A0A507QVE8"/>
<organism evidence="1 2">
    <name type="scientific">Monascus purpureus</name>
    <name type="common">Red mold</name>
    <name type="synonym">Monascus anka</name>
    <dbReference type="NCBI Taxonomy" id="5098"/>
    <lineage>
        <taxon>Eukaryota</taxon>
        <taxon>Fungi</taxon>
        <taxon>Dikarya</taxon>
        <taxon>Ascomycota</taxon>
        <taxon>Pezizomycotina</taxon>
        <taxon>Eurotiomycetes</taxon>
        <taxon>Eurotiomycetidae</taxon>
        <taxon>Eurotiales</taxon>
        <taxon>Aspergillaceae</taxon>
        <taxon>Monascus</taxon>
    </lineage>
</organism>
<evidence type="ECO:0000313" key="2">
    <source>
        <dbReference type="Proteomes" id="UP000319663"/>
    </source>
</evidence>
<proteinExistence type="predicted"/>
<dbReference type="EMBL" id="VIFY01000089">
    <property type="protein sequence ID" value="TQB71049.1"/>
    <property type="molecule type" value="Genomic_DNA"/>
</dbReference>
<comment type="caution">
    <text evidence="1">The sequence shown here is derived from an EMBL/GenBank/DDBJ whole genome shotgun (WGS) entry which is preliminary data.</text>
</comment>
<accession>A0A507QVE8</accession>
<dbReference type="OrthoDB" id="4252872at2759"/>
<name>A0A507QVE8_MONPU</name>
<sequence length="125" mass="14151">MAVHTVNESARDELVKVMEWFKTAKTEPRSHSSSRCTDEDRFEICGPLLTALGLLKQGNGYALLRLYGDVAFEKDDGLDTLFFPFGPVRVTGEELRLGNYMRFRESKYFHANVDCLIVTVPQTTA</sequence>
<dbReference type="Proteomes" id="UP000319663">
    <property type="component" value="Unassembled WGS sequence"/>
</dbReference>
<reference evidence="1 2" key="1">
    <citation type="submission" date="2019-06" db="EMBL/GenBank/DDBJ databases">
        <title>Wine fermentation using esterase from Monascus purpureus.</title>
        <authorList>
            <person name="Geng C."/>
            <person name="Zhang Y."/>
        </authorList>
    </citation>
    <scope>NUCLEOTIDE SEQUENCE [LARGE SCALE GENOMIC DNA]</scope>
    <source>
        <strain evidence="1">HQ1</strain>
    </source>
</reference>
<evidence type="ECO:0000313" key="1">
    <source>
        <dbReference type="EMBL" id="TQB71049.1"/>
    </source>
</evidence>
<protein>
    <submittedName>
        <fullName evidence="1">Uncharacterized protein</fullName>
    </submittedName>
</protein>
<gene>
    <name evidence="1" type="ORF">MPDQ_007812</name>
</gene>